<feature type="transmembrane region" description="Helical" evidence="1">
    <location>
        <begin position="21"/>
        <end position="38"/>
    </location>
</feature>
<gene>
    <name evidence="2" type="ORF">RND71_036319</name>
</gene>
<proteinExistence type="predicted"/>
<dbReference type="EMBL" id="JAVYJV010000020">
    <property type="protein sequence ID" value="KAK4343225.1"/>
    <property type="molecule type" value="Genomic_DNA"/>
</dbReference>
<dbReference type="Proteomes" id="UP001291623">
    <property type="component" value="Unassembled WGS sequence"/>
</dbReference>
<accession>A0AAE1V043</accession>
<sequence length="57" mass="6621">MVETKNTTKNIYIQIGPPKNLSLFFFLFLLFPPFLPPFSKNTRGFYSPISPKNRAQI</sequence>
<evidence type="ECO:0000256" key="1">
    <source>
        <dbReference type="SAM" id="Phobius"/>
    </source>
</evidence>
<comment type="caution">
    <text evidence="2">The sequence shown here is derived from an EMBL/GenBank/DDBJ whole genome shotgun (WGS) entry which is preliminary data.</text>
</comment>
<keyword evidence="1" id="KW-0812">Transmembrane</keyword>
<dbReference type="AlphaFoldDB" id="A0AAE1V043"/>
<protein>
    <submittedName>
        <fullName evidence="2">Uncharacterized protein</fullName>
    </submittedName>
</protein>
<keyword evidence="3" id="KW-1185">Reference proteome</keyword>
<evidence type="ECO:0000313" key="2">
    <source>
        <dbReference type="EMBL" id="KAK4343225.1"/>
    </source>
</evidence>
<name>A0AAE1V043_9SOLA</name>
<organism evidence="2 3">
    <name type="scientific">Anisodus tanguticus</name>
    <dbReference type="NCBI Taxonomy" id="243964"/>
    <lineage>
        <taxon>Eukaryota</taxon>
        <taxon>Viridiplantae</taxon>
        <taxon>Streptophyta</taxon>
        <taxon>Embryophyta</taxon>
        <taxon>Tracheophyta</taxon>
        <taxon>Spermatophyta</taxon>
        <taxon>Magnoliopsida</taxon>
        <taxon>eudicotyledons</taxon>
        <taxon>Gunneridae</taxon>
        <taxon>Pentapetalae</taxon>
        <taxon>asterids</taxon>
        <taxon>lamiids</taxon>
        <taxon>Solanales</taxon>
        <taxon>Solanaceae</taxon>
        <taxon>Solanoideae</taxon>
        <taxon>Hyoscyameae</taxon>
        <taxon>Anisodus</taxon>
    </lineage>
</organism>
<reference evidence="2" key="1">
    <citation type="submission" date="2023-12" db="EMBL/GenBank/DDBJ databases">
        <title>Genome assembly of Anisodus tanguticus.</title>
        <authorList>
            <person name="Wang Y.-J."/>
        </authorList>
    </citation>
    <scope>NUCLEOTIDE SEQUENCE</scope>
    <source>
        <strain evidence="2">KB-2021</strain>
        <tissue evidence="2">Leaf</tissue>
    </source>
</reference>
<evidence type="ECO:0000313" key="3">
    <source>
        <dbReference type="Proteomes" id="UP001291623"/>
    </source>
</evidence>
<keyword evidence="1" id="KW-0472">Membrane</keyword>
<keyword evidence="1" id="KW-1133">Transmembrane helix</keyword>